<accession>A0A4R3HSJ0</accession>
<dbReference type="AlphaFoldDB" id="A0A4R3HSJ0"/>
<keyword evidence="1" id="KW-0472">Membrane</keyword>
<gene>
    <name evidence="2" type="ORF">BCF53_1277</name>
</gene>
<evidence type="ECO:0000313" key="3">
    <source>
        <dbReference type="Proteomes" id="UP000295793"/>
    </source>
</evidence>
<evidence type="ECO:0000256" key="1">
    <source>
        <dbReference type="SAM" id="Phobius"/>
    </source>
</evidence>
<protein>
    <submittedName>
        <fullName evidence="2">Uncharacterized protein</fullName>
    </submittedName>
</protein>
<organism evidence="2 3">
    <name type="scientific">Reinekea marinisedimentorum</name>
    <dbReference type="NCBI Taxonomy" id="230495"/>
    <lineage>
        <taxon>Bacteria</taxon>
        <taxon>Pseudomonadati</taxon>
        <taxon>Pseudomonadota</taxon>
        <taxon>Gammaproteobacteria</taxon>
        <taxon>Oceanospirillales</taxon>
        <taxon>Saccharospirillaceae</taxon>
        <taxon>Reinekea</taxon>
    </lineage>
</organism>
<keyword evidence="1" id="KW-1133">Transmembrane helix</keyword>
<keyword evidence="3" id="KW-1185">Reference proteome</keyword>
<dbReference type="EMBL" id="SLZR01000027">
    <property type="protein sequence ID" value="TCS36126.1"/>
    <property type="molecule type" value="Genomic_DNA"/>
</dbReference>
<keyword evidence="1" id="KW-0812">Transmembrane</keyword>
<proteinExistence type="predicted"/>
<reference evidence="2 3" key="1">
    <citation type="submission" date="2019-03" db="EMBL/GenBank/DDBJ databases">
        <title>Genomic Encyclopedia of Archaeal and Bacterial Type Strains, Phase II (KMG-II): from individual species to whole genera.</title>
        <authorList>
            <person name="Goeker M."/>
        </authorList>
    </citation>
    <scope>NUCLEOTIDE SEQUENCE [LARGE SCALE GENOMIC DNA]</scope>
    <source>
        <strain evidence="2 3">DSM 15388</strain>
    </source>
</reference>
<name>A0A4R3HSJ0_9GAMM</name>
<evidence type="ECO:0000313" key="2">
    <source>
        <dbReference type="EMBL" id="TCS36126.1"/>
    </source>
</evidence>
<dbReference type="Proteomes" id="UP000295793">
    <property type="component" value="Unassembled WGS sequence"/>
</dbReference>
<feature type="transmembrane region" description="Helical" evidence="1">
    <location>
        <begin position="48"/>
        <end position="71"/>
    </location>
</feature>
<feature type="transmembrane region" description="Helical" evidence="1">
    <location>
        <begin position="15"/>
        <end position="36"/>
    </location>
</feature>
<comment type="caution">
    <text evidence="2">The sequence shown here is derived from an EMBL/GenBank/DDBJ whole genome shotgun (WGS) entry which is preliminary data.</text>
</comment>
<sequence>MDVENMDVFVERIRWSGIPAILAAVHLSDTFSLAGFIDNLQSRKRPFLFQWCAIALLYRLINQLIVFTFAFH</sequence>